<keyword evidence="8" id="KW-1185">Reference proteome</keyword>
<dbReference type="GO" id="GO:0046872">
    <property type="term" value="F:metal ion binding"/>
    <property type="evidence" value="ECO:0007669"/>
    <property type="project" value="UniProtKB-KW"/>
</dbReference>
<dbReference type="AlphaFoldDB" id="Q2NG10"/>
<keyword evidence="3 6" id="KW-0808">Transferase</keyword>
<protein>
    <submittedName>
        <fullName evidence="7">IdsA</fullName>
        <ecNumber evidence="7">2.5.1.1</ecNumber>
        <ecNumber evidence="7">2.5.1.10</ecNumber>
    </submittedName>
</protein>
<dbReference type="SUPFAM" id="SSF48576">
    <property type="entry name" value="Terpenoid synthases"/>
    <property type="match status" value="1"/>
</dbReference>
<gene>
    <name evidence="7" type="primary">idsA</name>
    <name evidence="7" type="ordered locus">Msp_0854</name>
</gene>
<evidence type="ECO:0000256" key="4">
    <source>
        <dbReference type="ARBA" id="ARBA00022723"/>
    </source>
</evidence>
<evidence type="ECO:0000256" key="5">
    <source>
        <dbReference type="ARBA" id="ARBA00022842"/>
    </source>
</evidence>
<dbReference type="GO" id="GO:0004337">
    <property type="term" value="F:(2E,6E)-farnesyl diphosphate synthase activity"/>
    <property type="evidence" value="ECO:0007669"/>
    <property type="project" value="UniProtKB-EC"/>
</dbReference>
<dbReference type="PANTHER" id="PTHR12001">
    <property type="entry name" value="GERANYLGERANYL PYROPHOSPHATE SYNTHASE"/>
    <property type="match status" value="1"/>
</dbReference>
<dbReference type="PANTHER" id="PTHR12001:SF85">
    <property type="entry name" value="SHORT CHAIN ISOPRENYL DIPHOSPHATE SYNTHASE"/>
    <property type="match status" value="1"/>
</dbReference>
<dbReference type="KEGG" id="mst:Msp_0854"/>
<evidence type="ECO:0000256" key="2">
    <source>
        <dbReference type="ARBA" id="ARBA00006706"/>
    </source>
</evidence>
<keyword evidence="4" id="KW-0479">Metal-binding</keyword>
<dbReference type="PROSITE" id="PS00723">
    <property type="entry name" value="POLYPRENYL_SYNTHASE_1"/>
    <property type="match status" value="1"/>
</dbReference>
<evidence type="ECO:0000313" key="7">
    <source>
        <dbReference type="EMBL" id="ABC57243.1"/>
    </source>
</evidence>
<dbReference type="HOGENOM" id="CLU_014015_2_1_2"/>
<dbReference type="RefSeq" id="WP_011406442.1">
    <property type="nucleotide sequence ID" value="NC_007681.1"/>
</dbReference>
<dbReference type="GO" id="GO:0008299">
    <property type="term" value="P:isoprenoid biosynthetic process"/>
    <property type="evidence" value="ECO:0007669"/>
    <property type="project" value="InterPro"/>
</dbReference>
<dbReference type="InterPro" id="IPR008949">
    <property type="entry name" value="Isoprenoid_synthase_dom_sf"/>
</dbReference>
<comment type="similarity">
    <text evidence="2 6">Belongs to the FPP/GGPP synthase family.</text>
</comment>
<dbReference type="EMBL" id="CP000102">
    <property type="protein sequence ID" value="ABC57243.1"/>
    <property type="molecule type" value="Genomic_DNA"/>
</dbReference>
<dbReference type="SFLD" id="SFLDG01017">
    <property type="entry name" value="Polyprenyl_Transferase_Like"/>
    <property type="match status" value="1"/>
</dbReference>
<dbReference type="InterPro" id="IPR053491">
    <property type="entry name" value="Isoprenyl_diphosphate_synthase"/>
</dbReference>
<dbReference type="Gene3D" id="1.10.600.10">
    <property type="entry name" value="Farnesyl Diphosphate Synthase"/>
    <property type="match status" value="1"/>
</dbReference>
<dbReference type="GO" id="GO:0004161">
    <property type="term" value="F:dimethylallyltranstransferase activity"/>
    <property type="evidence" value="ECO:0007669"/>
    <property type="project" value="UniProtKB-EC"/>
</dbReference>
<dbReference type="EC" id="2.5.1.10" evidence="7"/>
<dbReference type="PROSITE" id="PS00444">
    <property type="entry name" value="POLYPRENYL_SYNTHASE_2"/>
    <property type="match status" value="1"/>
</dbReference>
<accession>Q2NG10</accession>
<evidence type="ECO:0000256" key="3">
    <source>
        <dbReference type="ARBA" id="ARBA00022679"/>
    </source>
</evidence>
<evidence type="ECO:0000313" key="8">
    <source>
        <dbReference type="Proteomes" id="UP000001931"/>
    </source>
</evidence>
<dbReference type="Pfam" id="PF00348">
    <property type="entry name" value="polyprenyl_synt"/>
    <property type="match status" value="1"/>
</dbReference>
<evidence type="ECO:0000256" key="6">
    <source>
        <dbReference type="RuleBase" id="RU004466"/>
    </source>
</evidence>
<dbReference type="eggNOG" id="arCOG01726">
    <property type="taxonomic scope" value="Archaea"/>
</dbReference>
<dbReference type="FunFam" id="1.10.600.10:FF:000001">
    <property type="entry name" value="Geranylgeranyl diphosphate synthase"/>
    <property type="match status" value="1"/>
</dbReference>
<dbReference type="NCBIfam" id="NF040698">
    <property type="entry name" value="IdsA_Meth"/>
    <property type="match status" value="1"/>
</dbReference>
<dbReference type="EC" id="2.5.1.1" evidence="7"/>
<sequence length="327" mass="35948">MDVMEILKAYAEEIDVVIDDSLSKLEPESLYESSEYLIKAGGKKFRPALTLLSCQAVGGKPEKALKAAAAIELTHTFSLIHDDIMDNDDTRRGKPAVHKVWGEPLAILAGDSLFAKSFELLSQSAEDNIAYERVVDALQVLTNSCINICEGQALDMAFEDTFNVTKDEYMNMIYKKTGDLITASTTIGAIMGGASSNEIQALRTYGKQIGLAFQIQDDYIDLTGDESIGKPVGSDLVEGKKTLMVVYALEKANKEDHDRLVELLEANDESIIPEAMEILEKYGAINYARSKAYDCVIESKQALSILPDSDAKDALFKLADFVFTRKS</sequence>
<reference evidence="7 8" key="1">
    <citation type="journal article" date="2006" name="J. Bacteriol.">
        <title>The genome sequence of Methanosphaera stadtmanae reveals why this human intestinal archaeon is restricted to methanol and H2 for methane formation and ATP synthesis.</title>
        <authorList>
            <person name="Fricke W.F."/>
            <person name="Seedorf H."/>
            <person name="Henne A."/>
            <person name="Kruer M."/>
            <person name="Liesegang H."/>
            <person name="Hedderich R."/>
            <person name="Gottschalk G."/>
            <person name="Thauer R.K."/>
        </authorList>
    </citation>
    <scope>NUCLEOTIDE SEQUENCE [LARGE SCALE GENOMIC DNA]</scope>
    <source>
        <strain evidence="8">ATCC 43021 / DSM 3091 / JCM 11832 / MCB-3</strain>
    </source>
</reference>
<dbReference type="InterPro" id="IPR000092">
    <property type="entry name" value="Polyprenyl_synt"/>
</dbReference>
<evidence type="ECO:0000256" key="1">
    <source>
        <dbReference type="ARBA" id="ARBA00001946"/>
    </source>
</evidence>
<dbReference type="Proteomes" id="UP000001931">
    <property type="component" value="Chromosome"/>
</dbReference>
<organism evidence="7 8">
    <name type="scientific">Methanosphaera stadtmanae (strain ATCC 43021 / DSM 3091 / JCM 11832 / MCB-3)</name>
    <dbReference type="NCBI Taxonomy" id="339860"/>
    <lineage>
        <taxon>Archaea</taxon>
        <taxon>Methanobacteriati</taxon>
        <taxon>Methanobacteriota</taxon>
        <taxon>Methanomada group</taxon>
        <taxon>Methanobacteria</taxon>
        <taxon>Methanobacteriales</taxon>
        <taxon>Methanobacteriaceae</taxon>
        <taxon>Methanosphaera</taxon>
    </lineage>
</organism>
<dbReference type="GeneID" id="41325429"/>
<dbReference type="CDD" id="cd00685">
    <property type="entry name" value="Trans_IPPS_HT"/>
    <property type="match status" value="1"/>
</dbReference>
<keyword evidence="5" id="KW-0460">Magnesium</keyword>
<dbReference type="GeneID" id="3854728"/>
<dbReference type="STRING" id="339860.Msp_0854"/>
<name>Q2NG10_METST</name>
<proteinExistence type="inferred from homology"/>
<comment type="cofactor">
    <cofactor evidence="1">
        <name>Mg(2+)</name>
        <dbReference type="ChEBI" id="CHEBI:18420"/>
    </cofactor>
</comment>
<dbReference type="SFLD" id="SFLDS00005">
    <property type="entry name" value="Isoprenoid_Synthase_Type_I"/>
    <property type="match status" value="1"/>
</dbReference>
<dbReference type="InterPro" id="IPR033749">
    <property type="entry name" value="Polyprenyl_synt_CS"/>
</dbReference>